<dbReference type="GeneID" id="28998116"/>
<protein>
    <recommendedName>
        <fullName evidence="1">PH domain-containing protein</fullName>
    </recommendedName>
</protein>
<dbReference type="VEuPathDB" id="FungiDB:PHYBLDRAFT_174198"/>
<dbReference type="STRING" id="763407.A0A162NB31"/>
<dbReference type="EMBL" id="KV440999">
    <property type="protein sequence ID" value="OAD67504.1"/>
    <property type="molecule type" value="Genomic_DNA"/>
</dbReference>
<reference evidence="3" key="1">
    <citation type="submission" date="2015-06" db="EMBL/GenBank/DDBJ databases">
        <title>Expansion of signal transduction pathways in fungi by whole-genome duplication.</title>
        <authorList>
            <consortium name="DOE Joint Genome Institute"/>
            <person name="Corrochano L.M."/>
            <person name="Kuo A."/>
            <person name="Marcet-Houben M."/>
            <person name="Polaino S."/>
            <person name="Salamov A."/>
            <person name="Villalobos J.M."/>
            <person name="Alvarez M.I."/>
            <person name="Avalos J."/>
            <person name="Benito E.P."/>
            <person name="Benoit I."/>
            <person name="Burger G."/>
            <person name="Camino L.P."/>
            <person name="Canovas D."/>
            <person name="Cerda-Olmedo E."/>
            <person name="Cheng J.-F."/>
            <person name="Dominguez A."/>
            <person name="Elias M."/>
            <person name="Eslava A.P."/>
            <person name="Glaser F."/>
            <person name="Grimwood J."/>
            <person name="Gutierrez G."/>
            <person name="Heitman J."/>
            <person name="Henrissat B."/>
            <person name="Iturriaga E.A."/>
            <person name="Lang B.F."/>
            <person name="Lavin J.L."/>
            <person name="Lee S."/>
            <person name="Li W."/>
            <person name="Lindquist E."/>
            <person name="Lopez-Garcia S."/>
            <person name="Luque E.M."/>
            <person name="Marcos A.T."/>
            <person name="Martin J."/>
            <person name="McCluskey K."/>
            <person name="Medina H.R."/>
            <person name="Miralles-Duran A."/>
            <person name="Miyazaki A."/>
            <person name="Munoz-Torres E."/>
            <person name="Oguiza J.A."/>
            <person name="Ohm R."/>
            <person name="Olmedo M."/>
            <person name="Orejas M."/>
            <person name="Ortiz-Castellanos L."/>
            <person name="Pisabarro A.G."/>
            <person name="Rodriguez-Romero J."/>
            <person name="Ruiz-Herrera J."/>
            <person name="Ruiz-Vazquez R."/>
            <person name="Sanz C."/>
            <person name="Schackwitz W."/>
            <person name="Schmutz J."/>
            <person name="Shahriari M."/>
            <person name="Shelest E."/>
            <person name="Silva-Franco F."/>
            <person name="Soanes D."/>
            <person name="Syed K."/>
            <person name="Tagua V.G."/>
            <person name="Talbot N.J."/>
            <person name="Thon M."/>
            <person name="De vries R.P."/>
            <person name="Wiebenga A."/>
            <person name="Yadav J.S."/>
            <person name="Braun E.L."/>
            <person name="Baker S."/>
            <person name="Garre V."/>
            <person name="Horwitz B."/>
            <person name="Torres-Martinez S."/>
            <person name="Idnurm A."/>
            <person name="Herrera-Estrella A."/>
            <person name="Gabaldon T."/>
            <person name="Grigoriev I.V."/>
        </authorList>
    </citation>
    <scope>NUCLEOTIDE SEQUENCE [LARGE SCALE GENOMIC DNA]</scope>
    <source>
        <strain evidence="3">NRRL 1555(-)</strain>
    </source>
</reference>
<evidence type="ECO:0000259" key="1">
    <source>
        <dbReference type="PROSITE" id="PS50003"/>
    </source>
</evidence>
<dbReference type="GO" id="GO:1902657">
    <property type="term" value="P:protein localization to prospore membrane"/>
    <property type="evidence" value="ECO:0007669"/>
    <property type="project" value="InterPro"/>
</dbReference>
<dbReference type="Proteomes" id="UP000077315">
    <property type="component" value="Unassembled WGS sequence"/>
</dbReference>
<evidence type="ECO:0000313" key="3">
    <source>
        <dbReference type="Proteomes" id="UP000077315"/>
    </source>
</evidence>
<dbReference type="SMART" id="SM00233">
    <property type="entry name" value="PH"/>
    <property type="match status" value="2"/>
</dbReference>
<dbReference type="Pfam" id="PF23207">
    <property type="entry name" value="PH_SPO71"/>
    <property type="match status" value="1"/>
</dbReference>
<dbReference type="InterPro" id="IPR040345">
    <property type="entry name" value="Mug56/Spo71"/>
</dbReference>
<dbReference type="RefSeq" id="XP_018285544.1">
    <property type="nucleotide sequence ID" value="XM_018437210.1"/>
</dbReference>
<dbReference type="PANTHER" id="PTHR28076:SF1">
    <property type="entry name" value="PROSPORE MEMBRANE ADAPTER PROTEIN SPO71"/>
    <property type="match status" value="1"/>
</dbReference>
<dbReference type="PROSITE" id="PS50003">
    <property type="entry name" value="PH_DOMAIN"/>
    <property type="match status" value="1"/>
</dbReference>
<dbReference type="InterPro" id="IPR001849">
    <property type="entry name" value="PH_domain"/>
</dbReference>
<evidence type="ECO:0000313" key="2">
    <source>
        <dbReference type="EMBL" id="OAD67504.1"/>
    </source>
</evidence>
<keyword evidence="3" id="KW-1185">Reference proteome</keyword>
<proteinExistence type="predicted"/>
<dbReference type="SUPFAM" id="SSF50729">
    <property type="entry name" value="PH domain-like"/>
    <property type="match status" value="1"/>
</dbReference>
<name>A0A162NB31_PHYB8</name>
<sequence>MLHCLSLKTKDTIPMKAFESLNDHTLHKRSSHISFSLSFPLKPYEQSLNHERIEKEGRLICTKSQNIYRRHSHEKRLNHTSERQERLHWREFYVELTKKKIVLFSIKQYPGDSCRIAHEITFEQPGLRLTPLSPLDGSFCLRIDNRTQDSAFLFEAPSRNEAFEWFIEIYHKIKIKSPIPSFIDVNIPLLGLDIRAPLPSASTDSMQLQNIRTCVLTLLKAQNIPLPAEEDKMRLCWEYSCARRELIKHGRDNPGDPVLSFQLISQIPRLVLCTPVCPLLSAPAAHEGHLTNKYDNRKVYYILDHGLLFMIKNPKDEFLLHPAKQSFASALFRTTQTFLLKQIPAFNLGSQYQTNPNTPANQRMRRASHLLHADSVIDLRQIIKVEHSNERADNLDFRLISSEGVIIEYTAESRPSADKWIRCIKLWLDYMSIQPCQPLKADKSSNVMYSGPLFFKHKYNAPYKDTFCVYVKQVGLLVFRRWQKERSKSLWSPVYKKMFHLPLKDTYLLASKEAIRPITRDKEIPSRWIDGPVEASMESSGTFVVWKPKDTCGFKWGHRLGRRGKQWIFLANGESEKDGWLWALQALSFE</sequence>
<dbReference type="InterPro" id="IPR057379">
    <property type="entry name" value="PH_SPO71"/>
</dbReference>
<dbReference type="InParanoid" id="A0A162NB31"/>
<dbReference type="AlphaFoldDB" id="A0A162NB31"/>
<organism evidence="2 3">
    <name type="scientific">Phycomyces blakesleeanus (strain ATCC 8743b / DSM 1359 / FGSC 10004 / NBRC 33097 / NRRL 1555)</name>
    <dbReference type="NCBI Taxonomy" id="763407"/>
    <lineage>
        <taxon>Eukaryota</taxon>
        <taxon>Fungi</taxon>
        <taxon>Fungi incertae sedis</taxon>
        <taxon>Mucoromycota</taxon>
        <taxon>Mucoromycotina</taxon>
        <taxon>Mucoromycetes</taxon>
        <taxon>Mucorales</taxon>
        <taxon>Phycomycetaceae</taxon>
        <taxon>Phycomyces</taxon>
    </lineage>
</organism>
<dbReference type="PANTHER" id="PTHR28076">
    <property type="entry name" value="SPORULATION-SPECIFIC PROTEIN 71"/>
    <property type="match status" value="1"/>
</dbReference>
<gene>
    <name evidence="2" type="ORF">PHYBLDRAFT_174198</name>
</gene>
<feature type="domain" description="PH" evidence="1">
    <location>
        <begin position="70"/>
        <end position="174"/>
    </location>
</feature>
<dbReference type="OrthoDB" id="2268519at2759"/>
<accession>A0A162NB31</accession>